<dbReference type="EMBL" id="QUSL01000010">
    <property type="protein sequence ID" value="RGD85513.1"/>
    <property type="molecule type" value="Genomic_DNA"/>
</dbReference>
<comment type="caution">
    <text evidence="5">The sequence shown here is derived from an EMBL/GenBank/DDBJ whole genome shotgun (WGS) entry which is preliminary data.</text>
</comment>
<evidence type="ECO:0000256" key="2">
    <source>
        <dbReference type="ARBA" id="ARBA00023125"/>
    </source>
</evidence>
<dbReference type="SUPFAM" id="SSF46689">
    <property type="entry name" value="Homeodomain-like"/>
    <property type="match status" value="1"/>
</dbReference>
<organism evidence="5 6">
    <name type="scientific">Thomasclavelia ramosa</name>
    <dbReference type="NCBI Taxonomy" id="1547"/>
    <lineage>
        <taxon>Bacteria</taxon>
        <taxon>Bacillati</taxon>
        <taxon>Bacillota</taxon>
        <taxon>Erysipelotrichia</taxon>
        <taxon>Erysipelotrichales</taxon>
        <taxon>Coprobacillaceae</taxon>
        <taxon>Thomasclavelia</taxon>
    </lineage>
</organism>
<evidence type="ECO:0000256" key="1">
    <source>
        <dbReference type="ARBA" id="ARBA00023015"/>
    </source>
</evidence>
<dbReference type="SMART" id="SM00342">
    <property type="entry name" value="HTH_ARAC"/>
    <property type="match status" value="1"/>
</dbReference>
<dbReference type="Gene3D" id="2.60.120.10">
    <property type="entry name" value="Jelly Rolls"/>
    <property type="match status" value="1"/>
</dbReference>
<dbReference type="AlphaFoldDB" id="A0A3E3EDC3"/>
<dbReference type="SUPFAM" id="SSF51182">
    <property type="entry name" value="RmlC-like cupins"/>
    <property type="match status" value="1"/>
</dbReference>
<dbReference type="InterPro" id="IPR011051">
    <property type="entry name" value="RmlC_Cupin_sf"/>
</dbReference>
<dbReference type="GO" id="GO:0003700">
    <property type="term" value="F:DNA-binding transcription factor activity"/>
    <property type="evidence" value="ECO:0007669"/>
    <property type="project" value="InterPro"/>
</dbReference>
<evidence type="ECO:0000256" key="3">
    <source>
        <dbReference type="ARBA" id="ARBA00023163"/>
    </source>
</evidence>
<name>A0A3E3EDC3_9FIRM</name>
<dbReference type="Pfam" id="PF12833">
    <property type="entry name" value="HTH_18"/>
    <property type="match status" value="1"/>
</dbReference>
<feature type="domain" description="HTH araC/xylS-type" evidence="4">
    <location>
        <begin position="224"/>
        <end position="321"/>
    </location>
</feature>
<keyword evidence="3" id="KW-0804">Transcription</keyword>
<proteinExistence type="predicted"/>
<evidence type="ECO:0000313" key="6">
    <source>
        <dbReference type="Proteomes" id="UP000261032"/>
    </source>
</evidence>
<sequence>MSITNLDLHLRKLTKKEKQYKSGLNPNFNNISYIINKNGKKIYKFNYLQFDDFLIKKNDRFTSVPIHIHNCIEINYMYSGSCTQTINDYEFTFKKGQFTFIDTKTPHSIGYTNEDDILISLLINKEYLNNSFFSRFDKNNLITQFFFNAINNENNDLNYIVFDTQNNKRIRLFLVEFLLEYFNPSSNNHEIESQLLILIILDLTNSIEEYVSLSSMNKTNSIIISALKYMQSNFTDCTLQSTSEYIHINPCYLSRLLKKHLNLTYKELIIQLRMKHAFKLIRNTNFTIEQIAFDCGYHNLTFFYKKFYELYNKYPKDIRNKK</sequence>
<dbReference type="InterPro" id="IPR018060">
    <property type="entry name" value="HTH_AraC"/>
</dbReference>
<dbReference type="Proteomes" id="UP000261032">
    <property type="component" value="Unassembled WGS sequence"/>
</dbReference>
<dbReference type="InterPro" id="IPR014710">
    <property type="entry name" value="RmlC-like_jellyroll"/>
</dbReference>
<keyword evidence="1" id="KW-0805">Transcription regulation</keyword>
<dbReference type="InterPro" id="IPR009057">
    <property type="entry name" value="Homeodomain-like_sf"/>
</dbReference>
<dbReference type="PROSITE" id="PS01124">
    <property type="entry name" value="HTH_ARAC_FAMILY_2"/>
    <property type="match status" value="1"/>
</dbReference>
<accession>A0A3E3EDC3</accession>
<evidence type="ECO:0000259" key="4">
    <source>
        <dbReference type="PROSITE" id="PS01124"/>
    </source>
</evidence>
<dbReference type="GO" id="GO:0043565">
    <property type="term" value="F:sequence-specific DNA binding"/>
    <property type="evidence" value="ECO:0007669"/>
    <property type="project" value="InterPro"/>
</dbReference>
<reference evidence="5 6" key="1">
    <citation type="submission" date="2018-08" db="EMBL/GenBank/DDBJ databases">
        <title>A genome reference for cultivated species of the human gut microbiota.</title>
        <authorList>
            <person name="Zou Y."/>
            <person name="Xue W."/>
            <person name="Luo G."/>
        </authorList>
    </citation>
    <scope>NUCLEOTIDE SEQUENCE [LARGE SCALE GENOMIC DNA]</scope>
    <source>
        <strain evidence="5 6">OM06-4</strain>
    </source>
</reference>
<dbReference type="PANTHER" id="PTHR43280:SF34">
    <property type="entry name" value="ARAC-FAMILY TRANSCRIPTIONAL REGULATOR"/>
    <property type="match status" value="1"/>
</dbReference>
<gene>
    <name evidence="5" type="ORF">DXB93_08045</name>
</gene>
<dbReference type="RefSeq" id="WP_117581273.1">
    <property type="nucleotide sequence ID" value="NZ_QUSL01000010.1"/>
</dbReference>
<keyword evidence="2" id="KW-0238">DNA-binding</keyword>
<protein>
    <submittedName>
        <fullName evidence="5">AraC family transcriptional regulator</fullName>
    </submittedName>
</protein>
<dbReference type="PANTHER" id="PTHR43280">
    <property type="entry name" value="ARAC-FAMILY TRANSCRIPTIONAL REGULATOR"/>
    <property type="match status" value="1"/>
</dbReference>
<dbReference type="Gene3D" id="1.10.10.60">
    <property type="entry name" value="Homeodomain-like"/>
    <property type="match status" value="2"/>
</dbReference>
<evidence type="ECO:0000313" key="5">
    <source>
        <dbReference type="EMBL" id="RGD85513.1"/>
    </source>
</evidence>